<proteinExistence type="predicted"/>
<organism evidence="1 2">
    <name type="scientific">Effrenium voratum</name>
    <dbReference type="NCBI Taxonomy" id="2562239"/>
    <lineage>
        <taxon>Eukaryota</taxon>
        <taxon>Sar</taxon>
        <taxon>Alveolata</taxon>
        <taxon>Dinophyceae</taxon>
        <taxon>Suessiales</taxon>
        <taxon>Symbiodiniaceae</taxon>
        <taxon>Effrenium</taxon>
    </lineage>
</organism>
<gene>
    <name evidence="1" type="ORF">EVOR1521_LOCUS28475</name>
</gene>
<dbReference type="EMBL" id="CAUJNA010003636">
    <property type="protein sequence ID" value="CAJ1406534.1"/>
    <property type="molecule type" value="Genomic_DNA"/>
</dbReference>
<protein>
    <submittedName>
        <fullName evidence="1">Uncharacterized protein</fullName>
    </submittedName>
</protein>
<dbReference type="AlphaFoldDB" id="A0AA36NH74"/>
<keyword evidence="2" id="KW-1185">Reference proteome</keyword>
<sequence>MCDGAVHRGRPPGAAEAAWLRAWLGEDDLPGRSEAEVPVAEALTLALPQLLAADLAPLVAASGGARAAVRAATWQLCRARGLRPLPLPSLQWFQTARLYENFDSSALAGPSGWQRWGDLAEDEERRVMGGGAFRVQLTRPHPDAVFGRGARLDFGASWHPKVVSVRLRIEAPASRSFSGGQVGYVILGDTTPAWECGSRFGHEAIFLFASAGPEGFDLEWCVGSASALVVSMNKEQYGSWVRCGMALNWPDRELRVWVNGHFLGRVPFRDSACEKAEHLTLVNSGGPARASWSEVVVV</sequence>
<evidence type="ECO:0000313" key="2">
    <source>
        <dbReference type="Proteomes" id="UP001178507"/>
    </source>
</evidence>
<comment type="caution">
    <text evidence="1">The sequence shown here is derived from an EMBL/GenBank/DDBJ whole genome shotgun (WGS) entry which is preliminary data.</text>
</comment>
<reference evidence="1" key="1">
    <citation type="submission" date="2023-08" db="EMBL/GenBank/DDBJ databases">
        <authorList>
            <person name="Chen Y."/>
            <person name="Shah S."/>
            <person name="Dougan E. K."/>
            <person name="Thang M."/>
            <person name="Chan C."/>
        </authorList>
    </citation>
    <scope>NUCLEOTIDE SEQUENCE</scope>
</reference>
<name>A0AA36NH74_9DINO</name>
<accession>A0AA36NH74</accession>
<dbReference type="Proteomes" id="UP001178507">
    <property type="component" value="Unassembled WGS sequence"/>
</dbReference>
<evidence type="ECO:0000313" key="1">
    <source>
        <dbReference type="EMBL" id="CAJ1406534.1"/>
    </source>
</evidence>